<protein>
    <submittedName>
        <fullName evidence="3">Uncharacterized protein</fullName>
    </submittedName>
</protein>
<feature type="compositionally biased region" description="Gly residues" evidence="1">
    <location>
        <begin position="149"/>
        <end position="161"/>
    </location>
</feature>
<feature type="region of interest" description="Disordered" evidence="1">
    <location>
        <begin position="35"/>
        <end position="60"/>
    </location>
</feature>
<gene>
    <name evidence="3" type="ORF">B5808_02365</name>
</gene>
<feature type="compositionally biased region" description="Low complexity" evidence="1">
    <location>
        <begin position="35"/>
        <end position="45"/>
    </location>
</feature>
<feature type="compositionally biased region" description="Gly residues" evidence="1">
    <location>
        <begin position="284"/>
        <end position="301"/>
    </location>
</feature>
<feature type="region of interest" description="Disordered" evidence="1">
    <location>
        <begin position="280"/>
        <end position="301"/>
    </location>
</feature>
<dbReference type="PROSITE" id="PS51257">
    <property type="entry name" value="PROKAR_LIPOPROTEIN"/>
    <property type="match status" value="1"/>
</dbReference>
<feature type="chain" id="PRO_5013231196" evidence="2">
    <location>
        <begin position="29"/>
        <end position="301"/>
    </location>
</feature>
<accession>A0A1X9LQM3</accession>
<evidence type="ECO:0000256" key="1">
    <source>
        <dbReference type="SAM" id="MobiDB-lite"/>
    </source>
</evidence>
<dbReference type="KEGG" id="cphy:B5808_02365"/>
<feature type="compositionally biased region" description="Gly residues" evidence="1">
    <location>
        <begin position="46"/>
        <end position="59"/>
    </location>
</feature>
<dbReference type="EMBL" id="CP020715">
    <property type="protein sequence ID" value="ARJ04200.1"/>
    <property type="molecule type" value="Genomic_DNA"/>
</dbReference>
<dbReference type="RefSeq" id="WP_085018098.1">
    <property type="nucleotide sequence ID" value="NZ_BMHD01000001.1"/>
</dbReference>
<feature type="compositionally biased region" description="Low complexity" evidence="1">
    <location>
        <begin position="162"/>
        <end position="171"/>
    </location>
</feature>
<keyword evidence="2" id="KW-0732">Signal</keyword>
<feature type="signal peptide" evidence="2">
    <location>
        <begin position="1"/>
        <end position="28"/>
    </location>
</feature>
<keyword evidence="4" id="KW-1185">Reference proteome</keyword>
<evidence type="ECO:0000313" key="4">
    <source>
        <dbReference type="Proteomes" id="UP000192775"/>
    </source>
</evidence>
<dbReference type="AlphaFoldDB" id="A0A1X9LQM3"/>
<evidence type="ECO:0000313" key="3">
    <source>
        <dbReference type="EMBL" id="ARJ04200.1"/>
    </source>
</evidence>
<proteinExistence type="predicted"/>
<dbReference type="Proteomes" id="UP000192775">
    <property type="component" value="Chromosome"/>
</dbReference>
<name>A0A1X9LQM3_9MICO</name>
<dbReference type="STRING" id="1619308.B5808_02365"/>
<reference evidence="3 4" key="1">
    <citation type="submission" date="2017-04" db="EMBL/GenBank/DDBJ databases">
        <authorList>
            <person name="Afonso C.L."/>
            <person name="Miller P.J."/>
            <person name="Scott M.A."/>
            <person name="Spackman E."/>
            <person name="Goraichik I."/>
            <person name="Dimitrov K.M."/>
            <person name="Suarez D.L."/>
            <person name="Swayne D.E."/>
        </authorList>
    </citation>
    <scope>NUCLEOTIDE SEQUENCE [LARGE SCALE GENOMIC DNA]</scope>
    <source>
        <strain evidence="4">XA(T)</strain>
    </source>
</reference>
<organism evidence="3 4">
    <name type="scientific">Cnuibacter physcomitrellae</name>
    <dbReference type="NCBI Taxonomy" id="1619308"/>
    <lineage>
        <taxon>Bacteria</taxon>
        <taxon>Bacillati</taxon>
        <taxon>Actinomycetota</taxon>
        <taxon>Actinomycetes</taxon>
        <taxon>Micrococcales</taxon>
        <taxon>Microbacteriaceae</taxon>
        <taxon>Cnuibacter</taxon>
    </lineage>
</organism>
<sequence>MITNKRTVAVSAGVLLACAGIFALAACAATEASTSSSSSSATSAPPGGGGSGFPGGGTSGEIAALSGTTLQVQDASSQTAVTYSESTTISARVSATLADVTVGSCVTVMSGQVPTDSSSSSSSTGSGDTATSVAISAATDGTCTAGFGGGAPGGGGAGGGTPPTDFPTDGALPTDGARPTGMPSAPDGSGEGPGAFGGFVSGLVTAVSGTTITVDAADMSGTTSPTDVTVGEGTAYTVTRAADASALVVGQCVTAQGESDSSGAVAATSLLVSEPTDGSCTMGFGAGRPGGPGGGSAPSTS</sequence>
<evidence type="ECO:0000256" key="2">
    <source>
        <dbReference type="SAM" id="SignalP"/>
    </source>
</evidence>
<feature type="region of interest" description="Disordered" evidence="1">
    <location>
        <begin position="149"/>
        <end position="196"/>
    </location>
</feature>